<dbReference type="Proteomes" id="UP000196503">
    <property type="component" value="Unassembled WGS sequence"/>
</dbReference>
<reference evidence="3" key="1">
    <citation type="submission" date="2017-04" db="EMBL/GenBank/DDBJ databases">
        <title>Function of individual gut microbiota members based on whole genome sequencing of pure cultures obtained from chicken caecum.</title>
        <authorList>
            <person name="Medvecky M."/>
            <person name="Cejkova D."/>
            <person name="Polansky O."/>
            <person name="Karasova D."/>
            <person name="Kubasova T."/>
            <person name="Cizek A."/>
            <person name="Rychlik I."/>
        </authorList>
    </citation>
    <scope>NUCLEOTIDE SEQUENCE [LARGE SCALE GENOMIC DNA]</scope>
    <source>
        <strain evidence="3">An144</strain>
    </source>
</reference>
<evidence type="ECO:0000313" key="1">
    <source>
        <dbReference type="EMBL" id="OUQ09865.1"/>
    </source>
</evidence>
<evidence type="ECO:0000313" key="2">
    <source>
        <dbReference type="EMBL" id="OUZ14660.1"/>
    </source>
</evidence>
<comment type="caution">
    <text evidence="1">The sequence shown here is derived from an EMBL/GenBank/DDBJ whole genome shotgun (WGS) entry which is preliminary data.</text>
</comment>
<name>A0A1Y4QX14_9ENTE</name>
<accession>A0A1Y4QX14</accession>
<gene>
    <name evidence="2" type="ORF">A5869_001758</name>
    <name evidence="1" type="ORF">B5E88_08200</name>
</gene>
<proteinExistence type="predicted"/>
<dbReference type="EMBL" id="NFLC01000015">
    <property type="protein sequence ID" value="OUQ09865.1"/>
    <property type="molecule type" value="Genomic_DNA"/>
</dbReference>
<dbReference type="AlphaFoldDB" id="A0A1Y4QX14"/>
<dbReference type="Proteomes" id="UP000196074">
    <property type="component" value="Unassembled WGS sequence"/>
</dbReference>
<dbReference type="RefSeq" id="WP_047242305.1">
    <property type="nucleotide sequence ID" value="NZ_CP010062.1"/>
</dbReference>
<evidence type="ECO:0000313" key="3">
    <source>
        <dbReference type="Proteomes" id="UP000196074"/>
    </source>
</evidence>
<reference evidence="1" key="3">
    <citation type="journal article" date="2018" name="BMC Genomics">
        <title>Whole genome sequencing and function prediction of 133 gut anaerobes isolated from chicken caecum in pure cultures.</title>
        <authorList>
            <person name="Medvecky M."/>
            <person name="Cejkova D."/>
            <person name="Polansky O."/>
            <person name="Karasova D."/>
            <person name="Kubasova T."/>
            <person name="Cizek A."/>
            <person name="Rychlik I."/>
        </authorList>
    </citation>
    <scope>NUCLEOTIDE SEQUENCE</scope>
    <source>
        <strain evidence="1">An144</strain>
    </source>
</reference>
<dbReference type="EMBL" id="NIBL01000003">
    <property type="protein sequence ID" value="OUZ14660.1"/>
    <property type="molecule type" value="Genomic_DNA"/>
</dbReference>
<organism evidence="1 3">
    <name type="scientific">Enterococcus cecorum</name>
    <dbReference type="NCBI Taxonomy" id="44008"/>
    <lineage>
        <taxon>Bacteria</taxon>
        <taxon>Bacillati</taxon>
        <taxon>Bacillota</taxon>
        <taxon>Bacilli</taxon>
        <taxon>Lactobacillales</taxon>
        <taxon>Enterococcaceae</taxon>
        <taxon>Enterococcus</taxon>
    </lineage>
</organism>
<reference evidence="2 4" key="2">
    <citation type="submission" date="2017-05" db="EMBL/GenBank/DDBJ databases">
        <title>The Genome Sequence of Enterococcus faecium 2D5_DIV0622.</title>
        <authorList>
            <consortium name="The Broad Institute Genomics Platform"/>
            <consortium name="The Broad Institute Genomic Center for Infectious Diseases"/>
            <person name="Earl A."/>
            <person name="Manson A."/>
            <person name="Schwartman J."/>
            <person name="Gilmore M."/>
            <person name="Abouelleil A."/>
            <person name="Cao P."/>
            <person name="Chapman S."/>
            <person name="Cusick C."/>
            <person name="Shea T."/>
            <person name="Young S."/>
            <person name="Neafsey D."/>
            <person name="Nusbaum C."/>
            <person name="Birren B."/>
        </authorList>
    </citation>
    <scope>NUCLEOTIDE SEQUENCE [LARGE SCALE GENOMIC DNA]</scope>
    <source>
        <strain evidence="2 4">2D5_DIV0622</strain>
    </source>
</reference>
<sequence>MENNKNTIFQRDLRYLATFGNATAKLDAAYKHRIADIRKDGLYVPQGKAIIDGRKADVKINEPFYAIIKHIVTIKVGNLLVAETLNGKLVKTDKFSKLIKTAANTKNRKGAK</sequence>
<evidence type="ECO:0000313" key="4">
    <source>
        <dbReference type="Proteomes" id="UP000196503"/>
    </source>
</evidence>
<protein>
    <submittedName>
        <fullName evidence="1">Uncharacterized protein</fullName>
    </submittedName>
</protein>